<dbReference type="InterPro" id="IPR013853">
    <property type="entry name" value="EIIC-GAT"/>
</dbReference>
<keyword evidence="4" id="KW-0762">Sugar transport</keyword>
<dbReference type="GO" id="GO:0015577">
    <property type="term" value="F:galactitol transmembrane transporter activity"/>
    <property type="evidence" value="ECO:0007669"/>
    <property type="project" value="InterPro"/>
</dbReference>
<evidence type="ECO:0000256" key="7">
    <source>
        <dbReference type="ARBA" id="ARBA00022989"/>
    </source>
</evidence>
<sequence>MLEILNNIFNTFSAPVFVPVILFFIALILRVDTKKAFFSALYAGIGLEGFTLLLNSYVPIVVPVVQKMVTNTGVNLPIFDIGWQAASVVAYSTTVGMIFLGLGIVLQLALFLVRWTDIFQPSDLWNNYSYMAWGSMIYLITKNMMLSILCMVVLNLYSLLFSEIVAKRWSKYYNYPNCTIIQLHHVETVPFAILMNWILSKLGADKIKLDPPTLQKKLGFIGEPITLGLLLGLLIGILGNLSSLGTLAAWGQIAICGISTSAVMAIFPRIAGLFAQAFLPLTEATKKSVKGATKAREWYLGVNDATGYGETATLTTGIILIPIMVLLAIILPGNRTLPLVDLIALPYMVEVFVAMSNGNMFKSIISGAIWFSIGLYITTFTAPFFTQVAAQVGVSIPETALMITSFGILAKPLVSLIFLAFLSQSWLLIGIVLAIYFVIFFYFKRNKSVIYNYIERSAVGNDESEGDLNTANS</sequence>
<feature type="transmembrane region" description="Helical" evidence="9">
    <location>
        <begin position="219"/>
        <end position="241"/>
    </location>
</feature>
<accession>A0A5D8Q8D8</accession>
<feature type="transmembrane region" description="Helical" evidence="9">
    <location>
        <begin position="178"/>
        <end position="199"/>
    </location>
</feature>
<keyword evidence="12" id="KW-1185">Reference proteome</keyword>
<gene>
    <name evidence="11" type="ORF">FWJ32_11070</name>
</gene>
<evidence type="ECO:0000256" key="9">
    <source>
        <dbReference type="SAM" id="Phobius"/>
    </source>
</evidence>
<organism evidence="11 12">
    <name type="scientific">Calorimonas adulescens</name>
    <dbReference type="NCBI Taxonomy" id="2606906"/>
    <lineage>
        <taxon>Bacteria</taxon>
        <taxon>Bacillati</taxon>
        <taxon>Bacillota</taxon>
        <taxon>Clostridia</taxon>
        <taxon>Thermoanaerobacterales</taxon>
        <taxon>Thermoanaerobacteraceae</taxon>
        <taxon>Calorimonas</taxon>
    </lineage>
</organism>
<dbReference type="Pfam" id="PF03611">
    <property type="entry name" value="EIIC-GAT"/>
    <property type="match status" value="1"/>
</dbReference>
<dbReference type="PANTHER" id="PTHR37324:SF2">
    <property type="entry name" value="PTS SYSTEM GALACTITOL-SPECIFIC EIIC COMPONENT"/>
    <property type="match status" value="1"/>
</dbReference>
<evidence type="ECO:0000256" key="1">
    <source>
        <dbReference type="ARBA" id="ARBA00004651"/>
    </source>
</evidence>
<reference evidence="11 12" key="1">
    <citation type="submission" date="2019-08" db="EMBL/GenBank/DDBJ databases">
        <title>Calorimonas adulescens gen. nov., sp. nov., an anaerobic thermophilic bacterium from Sakhalin hot spring.</title>
        <authorList>
            <person name="Khomyakova M.A."/>
            <person name="Merkel A.Y."/>
            <person name="Novikov A."/>
            <person name="Bonch-Osmolovskaya E.A."/>
            <person name="Slobodkin A.I."/>
        </authorList>
    </citation>
    <scope>NUCLEOTIDE SEQUENCE [LARGE SCALE GENOMIC DNA]</scope>
    <source>
        <strain evidence="11 12">A05MB</strain>
    </source>
</reference>
<feature type="domain" description="PTS EIIC type-2" evidence="10">
    <location>
        <begin position="50"/>
        <end position="444"/>
    </location>
</feature>
<evidence type="ECO:0000313" key="12">
    <source>
        <dbReference type="Proteomes" id="UP000322976"/>
    </source>
</evidence>
<dbReference type="InterPro" id="IPR004703">
    <property type="entry name" value="PTS_sugar-sp_permease"/>
</dbReference>
<dbReference type="PANTHER" id="PTHR37324">
    <property type="entry name" value="PTS SYSTEM GALACTITOL-SPECIFIC EIIC COMPONENT"/>
    <property type="match status" value="1"/>
</dbReference>
<feature type="transmembrane region" description="Helical" evidence="9">
    <location>
        <begin position="12"/>
        <end position="29"/>
    </location>
</feature>
<feature type="transmembrane region" description="Helical" evidence="9">
    <location>
        <begin position="146"/>
        <end position="166"/>
    </location>
</feature>
<dbReference type="AlphaFoldDB" id="A0A5D8Q8D8"/>
<evidence type="ECO:0000256" key="8">
    <source>
        <dbReference type="ARBA" id="ARBA00023136"/>
    </source>
</evidence>
<evidence type="ECO:0000313" key="11">
    <source>
        <dbReference type="EMBL" id="TZE81035.1"/>
    </source>
</evidence>
<dbReference type="InterPro" id="IPR013014">
    <property type="entry name" value="PTS_EIIC_2"/>
</dbReference>
<feature type="transmembrane region" description="Helical" evidence="9">
    <location>
        <begin position="85"/>
        <end position="112"/>
    </location>
</feature>
<proteinExistence type="predicted"/>
<evidence type="ECO:0000256" key="3">
    <source>
        <dbReference type="ARBA" id="ARBA00022475"/>
    </source>
</evidence>
<feature type="transmembrane region" description="Helical" evidence="9">
    <location>
        <begin position="312"/>
        <end position="331"/>
    </location>
</feature>
<feature type="transmembrane region" description="Helical" evidence="9">
    <location>
        <begin position="253"/>
        <end position="279"/>
    </location>
</feature>
<keyword evidence="6 9" id="KW-0812">Transmembrane</keyword>
<dbReference type="GO" id="GO:0005886">
    <property type="term" value="C:plasma membrane"/>
    <property type="evidence" value="ECO:0007669"/>
    <property type="project" value="UniProtKB-SubCell"/>
</dbReference>
<keyword evidence="3" id="KW-1003">Cell membrane</keyword>
<keyword evidence="2" id="KW-0813">Transport</keyword>
<feature type="transmembrane region" description="Helical" evidence="9">
    <location>
        <begin position="426"/>
        <end position="443"/>
    </location>
</feature>
<feature type="transmembrane region" description="Helical" evidence="9">
    <location>
        <begin position="368"/>
        <end position="388"/>
    </location>
</feature>
<evidence type="ECO:0000256" key="2">
    <source>
        <dbReference type="ARBA" id="ARBA00022448"/>
    </source>
</evidence>
<feature type="transmembrane region" description="Helical" evidence="9">
    <location>
        <begin position="41"/>
        <end position="65"/>
    </location>
</feature>
<feature type="transmembrane region" description="Helical" evidence="9">
    <location>
        <begin position="400"/>
        <end position="420"/>
    </location>
</feature>
<protein>
    <submittedName>
        <fullName evidence="11">PTS galactitol transporter subunit IIC</fullName>
    </submittedName>
</protein>
<keyword evidence="7 9" id="KW-1133">Transmembrane helix</keyword>
<dbReference type="EMBL" id="VTPS01000019">
    <property type="protein sequence ID" value="TZE81035.1"/>
    <property type="molecule type" value="Genomic_DNA"/>
</dbReference>
<evidence type="ECO:0000259" key="10">
    <source>
        <dbReference type="PROSITE" id="PS51104"/>
    </source>
</evidence>
<name>A0A5D8Q8D8_9THEO</name>
<evidence type="ECO:0000256" key="6">
    <source>
        <dbReference type="ARBA" id="ARBA00022692"/>
    </source>
</evidence>
<dbReference type="RefSeq" id="WP_149546015.1">
    <property type="nucleotide sequence ID" value="NZ_VTPS01000019.1"/>
</dbReference>
<feature type="transmembrane region" description="Helical" evidence="9">
    <location>
        <begin position="338"/>
        <end position="356"/>
    </location>
</feature>
<dbReference type="PROSITE" id="PS51104">
    <property type="entry name" value="PTS_EIIC_TYPE_2"/>
    <property type="match status" value="1"/>
</dbReference>
<comment type="subcellular location">
    <subcellularLocation>
        <location evidence="1">Cell membrane</location>
        <topology evidence="1">Multi-pass membrane protein</topology>
    </subcellularLocation>
</comment>
<dbReference type="PIRSF" id="PIRSF006304">
    <property type="entry name" value="GatC"/>
    <property type="match status" value="1"/>
</dbReference>
<comment type="caution">
    <text evidence="11">The sequence shown here is derived from an EMBL/GenBank/DDBJ whole genome shotgun (WGS) entry which is preliminary data.</text>
</comment>
<keyword evidence="5" id="KW-0598">Phosphotransferase system</keyword>
<dbReference type="GO" id="GO:0009401">
    <property type="term" value="P:phosphoenolpyruvate-dependent sugar phosphotransferase system"/>
    <property type="evidence" value="ECO:0007669"/>
    <property type="project" value="UniProtKB-KW"/>
</dbReference>
<evidence type="ECO:0000256" key="5">
    <source>
        <dbReference type="ARBA" id="ARBA00022683"/>
    </source>
</evidence>
<keyword evidence="8 9" id="KW-0472">Membrane</keyword>
<evidence type="ECO:0000256" key="4">
    <source>
        <dbReference type="ARBA" id="ARBA00022597"/>
    </source>
</evidence>
<dbReference type="Proteomes" id="UP000322976">
    <property type="component" value="Unassembled WGS sequence"/>
</dbReference>